<dbReference type="InterPro" id="IPR048454">
    <property type="entry name" value="YetF_N"/>
</dbReference>
<reference evidence="10 11" key="1">
    <citation type="submission" date="2018-06" db="EMBL/GenBank/DDBJ databases">
        <authorList>
            <person name="Liu Z.-W."/>
        </authorList>
    </citation>
    <scope>NUCLEOTIDE SEQUENCE [LARGE SCALE GENOMIC DNA]</scope>
    <source>
        <strain evidence="10 11">2b14</strain>
    </source>
</reference>
<dbReference type="Proteomes" id="UP000251692">
    <property type="component" value="Unassembled WGS sequence"/>
</dbReference>
<evidence type="ECO:0000259" key="8">
    <source>
        <dbReference type="Pfam" id="PF04239"/>
    </source>
</evidence>
<dbReference type="Pfam" id="PF20730">
    <property type="entry name" value="YetF_N"/>
    <property type="match status" value="1"/>
</dbReference>
<evidence type="ECO:0000313" key="10">
    <source>
        <dbReference type="EMBL" id="RAU82867.1"/>
    </source>
</evidence>
<dbReference type="Pfam" id="PF04239">
    <property type="entry name" value="DUF421"/>
    <property type="match status" value="1"/>
</dbReference>
<dbReference type="InterPro" id="IPR007353">
    <property type="entry name" value="DUF421"/>
</dbReference>
<keyword evidence="6 7" id="KW-0472">Membrane</keyword>
<keyword evidence="5 7" id="KW-1133">Transmembrane helix</keyword>
<keyword evidence="3" id="KW-1003">Cell membrane</keyword>
<accession>A0A364RF26</accession>
<feature type="transmembrane region" description="Helical" evidence="7">
    <location>
        <begin position="67"/>
        <end position="87"/>
    </location>
</feature>
<proteinExistence type="inferred from homology"/>
<dbReference type="OrthoDB" id="9793799at2"/>
<reference evidence="10 11" key="2">
    <citation type="submission" date="2018-07" db="EMBL/GenBank/DDBJ databases">
        <title>Pontibacter sp. 2b14 genomic sequence and assembly.</title>
        <authorList>
            <person name="Du Z.-J."/>
        </authorList>
    </citation>
    <scope>NUCLEOTIDE SEQUENCE [LARGE SCALE GENOMIC DNA]</scope>
    <source>
        <strain evidence="10 11">2b14</strain>
    </source>
</reference>
<comment type="caution">
    <text evidence="10">The sequence shown here is derived from an EMBL/GenBank/DDBJ whole genome shotgun (WGS) entry which is preliminary data.</text>
</comment>
<evidence type="ECO:0000313" key="11">
    <source>
        <dbReference type="Proteomes" id="UP000251692"/>
    </source>
</evidence>
<evidence type="ECO:0000259" key="9">
    <source>
        <dbReference type="Pfam" id="PF20730"/>
    </source>
</evidence>
<dbReference type="InterPro" id="IPR023090">
    <property type="entry name" value="UPF0702_alpha/beta_dom_sf"/>
</dbReference>
<dbReference type="AlphaFoldDB" id="A0A364RF26"/>
<comment type="similarity">
    <text evidence="2">Belongs to the UPF0702 family.</text>
</comment>
<dbReference type="GO" id="GO:0005886">
    <property type="term" value="C:plasma membrane"/>
    <property type="evidence" value="ECO:0007669"/>
    <property type="project" value="UniProtKB-SubCell"/>
</dbReference>
<evidence type="ECO:0000256" key="6">
    <source>
        <dbReference type="ARBA" id="ARBA00023136"/>
    </source>
</evidence>
<evidence type="ECO:0000256" key="5">
    <source>
        <dbReference type="ARBA" id="ARBA00022989"/>
    </source>
</evidence>
<evidence type="ECO:0000256" key="2">
    <source>
        <dbReference type="ARBA" id="ARBA00006448"/>
    </source>
</evidence>
<comment type="subcellular location">
    <subcellularLocation>
        <location evidence="1">Cell membrane</location>
        <topology evidence="1">Multi-pass membrane protein</topology>
    </subcellularLocation>
</comment>
<feature type="domain" description="YetF-like N-terminal transmembrane" evidence="9">
    <location>
        <begin position="20"/>
        <end position="86"/>
    </location>
</feature>
<dbReference type="RefSeq" id="WP_112305016.1">
    <property type="nucleotide sequence ID" value="NZ_QMDV01000002.1"/>
</dbReference>
<dbReference type="PANTHER" id="PTHR34582">
    <property type="entry name" value="UPF0702 TRANSMEMBRANE PROTEIN YCAP"/>
    <property type="match status" value="1"/>
</dbReference>
<protein>
    <submittedName>
        <fullName evidence="10">DUF421 domain-containing protein</fullName>
    </submittedName>
</protein>
<feature type="transmembrane region" description="Helical" evidence="7">
    <location>
        <begin position="42"/>
        <end position="61"/>
    </location>
</feature>
<keyword evidence="4 7" id="KW-0812">Transmembrane</keyword>
<name>A0A364RF26_9BACT</name>
<keyword evidence="11" id="KW-1185">Reference proteome</keyword>
<evidence type="ECO:0000256" key="1">
    <source>
        <dbReference type="ARBA" id="ARBA00004651"/>
    </source>
</evidence>
<organism evidence="10 11">
    <name type="scientific">Pontibacter arcticus</name>
    <dbReference type="NCBI Taxonomy" id="2080288"/>
    <lineage>
        <taxon>Bacteria</taxon>
        <taxon>Pseudomonadati</taxon>
        <taxon>Bacteroidota</taxon>
        <taxon>Cytophagia</taxon>
        <taxon>Cytophagales</taxon>
        <taxon>Hymenobacteraceae</taxon>
        <taxon>Pontibacter</taxon>
    </lineage>
</organism>
<evidence type="ECO:0000256" key="4">
    <source>
        <dbReference type="ARBA" id="ARBA00022692"/>
    </source>
</evidence>
<feature type="domain" description="YetF C-terminal" evidence="8">
    <location>
        <begin position="90"/>
        <end position="159"/>
    </location>
</feature>
<gene>
    <name evidence="10" type="ORF">DP923_06340</name>
</gene>
<dbReference type="Gene3D" id="3.30.240.20">
    <property type="entry name" value="bsu07140 like domains"/>
    <property type="match status" value="1"/>
</dbReference>
<evidence type="ECO:0000256" key="3">
    <source>
        <dbReference type="ARBA" id="ARBA00022475"/>
    </source>
</evidence>
<dbReference type="EMBL" id="QMDV01000002">
    <property type="protein sequence ID" value="RAU82867.1"/>
    <property type="molecule type" value="Genomic_DNA"/>
</dbReference>
<evidence type="ECO:0000256" key="7">
    <source>
        <dbReference type="SAM" id="Phobius"/>
    </source>
</evidence>
<dbReference type="PANTHER" id="PTHR34582:SF6">
    <property type="entry name" value="UPF0702 TRANSMEMBRANE PROTEIN YCAP"/>
    <property type="match status" value="1"/>
</dbReference>
<feature type="transmembrane region" description="Helical" evidence="7">
    <location>
        <begin position="12"/>
        <end position="30"/>
    </location>
</feature>
<sequence>MDKLFFDSWESIARTFFITILAYVAMVILLRSSGKRTLSKMNAFDFIVTVALGSSLATVALSKTVTLADGVLAFFLLIFLQYGITWLSVRVDFIKDIVTSRPVLLLYKGKLLKDVLKKERITLEEINVAVRKKGISDLQQVEAIVLETTGDITVVKEFSREPAETMQHVKHYPEQQSR</sequence>